<dbReference type="Pfam" id="PF00048">
    <property type="entry name" value="IL8"/>
    <property type="match status" value="1"/>
</dbReference>
<organism evidence="4 5">
    <name type="scientific">Cirrhinus molitorella</name>
    <name type="common">mud carp</name>
    <dbReference type="NCBI Taxonomy" id="172907"/>
    <lineage>
        <taxon>Eukaryota</taxon>
        <taxon>Metazoa</taxon>
        <taxon>Chordata</taxon>
        <taxon>Craniata</taxon>
        <taxon>Vertebrata</taxon>
        <taxon>Euteleostomi</taxon>
        <taxon>Actinopterygii</taxon>
        <taxon>Neopterygii</taxon>
        <taxon>Teleostei</taxon>
        <taxon>Ostariophysi</taxon>
        <taxon>Cypriniformes</taxon>
        <taxon>Cyprinidae</taxon>
        <taxon>Labeoninae</taxon>
        <taxon>Labeonini</taxon>
        <taxon>Cirrhinus</taxon>
    </lineage>
</organism>
<dbReference type="EMBL" id="JAYMGO010000008">
    <property type="protein sequence ID" value="KAL1268969.1"/>
    <property type="molecule type" value="Genomic_DNA"/>
</dbReference>
<keyword evidence="1" id="KW-0202">Cytokine</keyword>
<evidence type="ECO:0000256" key="1">
    <source>
        <dbReference type="ARBA" id="ARBA00022514"/>
    </source>
</evidence>
<name>A0ABR3MWF1_9TELE</name>
<accession>A0ABR3MWF1</accession>
<dbReference type="Proteomes" id="UP001558613">
    <property type="component" value="Unassembled WGS sequence"/>
</dbReference>
<dbReference type="InterPro" id="IPR001811">
    <property type="entry name" value="Chemokine_IL8-like_dom"/>
</dbReference>
<comment type="caution">
    <text evidence="4">The sequence shown here is derived from an EMBL/GenBank/DDBJ whole genome shotgun (WGS) entry which is preliminary data.</text>
</comment>
<keyword evidence="5" id="KW-1185">Reference proteome</keyword>
<evidence type="ECO:0000259" key="3">
    <source>
        <dbReference type="Pfam" id="PF00048"/>
    </source>
</evidence>
<evidence type="ECO:0000313" key="5">
    <source>
        <dbReference type="Proteomes" id="UP001558613"/>
    </source>
</evidence>
<gene>
    <name evidence="4" type="ORF">QQF64_031258</name>
</gene>
<dbReference type="SUPFAM" id="SSF54117">
    <property type="entry name" value="Interleukin 8-like chemokines"/>
    <property type="match status" value="1"/>
</dbReference>
<dbReference type="InterPro" id="IPR036048">
    <property type="entry name" value="Interleukin_8-like_sf"/>
</dbReference>
<feature type="signal peptide" evidence="2">
    <location>
        <begin position="1"/>
        <end position="27"/>
    </location>
</feature>
<feature type="domain" description="Chemokine interleukin-8-like" evidence="3">
    <location>
        <begin position="29"/>
        <end position="78"/>
    </location>
</feature>
<proteinExistence type="predicted"/>
<dbReference type="Gene3D" id="2.40.50.40">
    <property type="match status" value="1"/>
</dbReference>
<protein>
    <recommendedName>
        <fullName evidence="3">Chemokine interleukin-8-like domain-containing protein</fullName>
    </recommendedName>
</protein>
<sequence>MEHKATSVLLLICITTIIILTSTEVDAIRCCLRSIPSKMIPKRMLVSVSKHYILDKSGICGIDAVILFTKRYQFCTDHAVLDRLNKLKRKRSRGKAE</sequence>
<reference evidence="4 5" key="1">
    <citation type="submission" date="2023-09" db="EMBL/GenBank/DDBJ databases">
        <authorList>
            <person name="Wang M."/>
        </authorList>
    </citation>
    <scope>NUCLEOTIDE SEQUENCE [LARGE SCALE GENOMIC DNA]</scope>
    <source>
        <strain evidence="4">GT-2023</strain>
        <tissue evidence="4">Liver</tissue>
    </source>
</reference>
<feature type="chain" id="PRO_5047090167" description="Chemokine interleukin-8-like domain-containing protein" evidence="2">
    <location>
        <begin position="28"/>
        <end position="97"/>
    </location>
</feature>
<evidence type="ECO:0000256" key="2">
    <source>
        <dbReference type="SAM" id="SignalP"/>
    </source>
</evidence>
<keyword evidence="2" id="KW-0732">Signal</keyword>
<evidence type="ECO:0000313" key="4">
    <source>
        <dbReference type="EMBL" id="KAL1268969.1"/>
    </source>
</evidence>